<dbReference type="RefSeq" id="WP_341406652.1">
    <property type="nucleotide sequence ID" value="NZ_JBBUKT010000009.1"/>
</dbReference>
<dbReference type="EMBL" id="JBBUKT010000009">
    <property type="protein sequence ID" value="MEK7952892.1"/>
    <property type="molecule type" value="Genomic_DNA"/>
</dbReference>
<accession>A0ABU9B0U6</accession>
<name>A0ABU9B0U6_9BACT</name>
<gene>
    <name evidence="1" type="ORF">WKV53_20435</name>
</gene>
<proteinExistence type="predicted"/>
<reference evidence="1 2" key="1">
    <citation type="submission" date="2024-04" db="EMBL/GenBank/DDBJ databases">
        <title>Luteolibacter sp. isolated from soil.</title>
        <authorList>
            <person name="An J."/>
        </authorList>
    </citation>
    <scope>NUCLEOTIDE SEQUENCE [LARGE SCALE GENOMIC DNA]</scope>
    <source>
        <strain evidence="1 2">Y139</strain>
    </source>
</reference>
<organism evidence="1 2">
    <name type="scientific">Luteolibacter soli</name>
    <dbReference type="NCBI Taxonomy" id="3135280"/>
    <lineage>
        <taxon>Bacteria</taxon>
        <taxon>Pseudomonadati</taxon>
        <taxon>Verrucomicrobiota</taxon>
        <taxon>Verrucomicrobiia</taxon>
        <taxon>Verrucomicrobiales</taxon>
        <taxon>Verrucomicrobiaceae</taxon>
        <taxon>Luteolibacter</taxon>
    </lineage>
</organism>
<evidence type="ECO:0000313" key="2">
    <source>
        <dbReference type="Proteomes" id="UP001371305"/>
    </source>
</evidence>
<keyword evidence="2" id="KW-1185">Reference proteome</keyword>
<sequence length="201" mass="22413">MPDGYPWKSEARQLDHRTIKVQLMAEAPLTFGEVIGLLESDVDFRGFFTRSLQEAGYNSYFWEVPPVTSSTIGQPFEFVVVEGASLEFLRPDPEPFAGHFAARTGASVIDFPNLGGDAMLVVPAPVAADVGCYTHLGRFLREAPSAQVDAFWHTVGRSMKQRISSSPLWLSTAGMGVSWLHLRLDSRPKYYRHKAYATWNS</sequence>
<evidence type="ECO:0000313" key="1">
    <source>
        <dbReference type="EMBL" id="MEK7952892.1"/>
    </source>
</evidence>
<dbReference type="Proteomes" id="UP001371305">
    <property type="component" value="Unassembled WGS sequence"/>
</dbReference>
<dbReference type="InterPro" id="IPR054220">
    <property type="entry name" value="DUF6940"/>
</dbReference>
<comment type="caution">
    <text evidence="1">The sequence shown here is derived from an EMBL/GenBank/DDBJ whole genome shotgun (WGS) entry which is preliminary data.</text>
</comment>
<dbReference type="Pfam" id="PF22086">
    <property type="entry name" value="DUF6940"/>
    <property type="match status" value="1"/>
</dbReference>
<protein>
    <submittedName>
        <fullName evidence="1">Uncharacterized protein</fullName>
    </submittedName>
</protein>